<accession>M0A654</accession>
<feature type="compositionally biased region" description="Polar residues" evidence="1">
    <location>
        <begin position="113"/>
        <end position="124"/>
    </location>
</feature>
<evidence type="ECO:0000259" key="3">
    <source>
        <dbReference type="Pfam" id="PF09851"/>
    </source>
</evidence>
<keyword evidence="2" id="KW-0812">Transmembrane</keyword>
<evidence type="ECO:0000313" key="5">
    <source>
        <dbReference type="Proteomes" id="UP000011519"/>
    </source>
</evidence>
<organism evidence="4 5">
    <name type="scientific">Natrialba hulunbeirensis JCM 10989</name>
    <dbReference type="NCBI Taxonomy" id="1227493"/>
    <lineage>
        <taxon>Archaea</taxon>
        <taxon>Methanobacteriati</taxon>
        <taxon>Methanobacteriota</taxon>
        <taxon>Stenosarchaea group</taxon>
        <taxon>Halobacteria</taxon>
        <taxon>Halobacteriales</taxon>
        <taxon>Natrialbaceae</taxon>
        <taxon>Natrialba</taxon>
    </lineage>
</organism>
<evidence type="ECO:0000256" key="2">
    <source>
        <dbReference type="SAM" id="Phobius"/>
    </source>
</evidence>
<keyword evidence="5" id="KW-1185">Reference proteome</keyword>
<feature type="compositionally biased region" description="Low complexity" evidence="1">
    <location>
        <begin position="81"/>
        <end position="107"/>
    </location>
</feature>
<reference evidence="4 5" key="1">
    <citation type="journal article" date="2014" name="PLoS Genet.">
        <title>Phylogenetically driven sequencing of extremely halophilic archaea reveals strategies for static and dynamic osmo-response.</title>
        <authorList>
            <person name="Becker E.A."/>
            <person name="Seitzer P.M."/>
            <person name="Tritt A."/>
            <person name="Larsen D."/>
            <person name="Krusor M."/>
            <person name="Yao A.I."/>
            <person name="Wu D."/>
            <person name="Madern D."/>
            <person name="Eisen J.A."/>
            <person name="Darling A.E."/>
            <person name="Facciotti M.T."/>
        </authorList>
    </citation>
    <scope>NUCLEOTIDE SEQUENCE [LARGE SCALE GENOMIC DNA]</scope>
    <source>
        <strain evidence="4 5">JCM 10989</strain>
    </source>
</reference>
<dbReference type="AlphaFoldDB" id="M0A654"/>
<gene>
    <name evidence="4" type="ORF">C483_05433</name>
</gene>
<feature type="domain" description="SHOCT" evidence="3">
    <location>
        <begin position="129"/>
        <end position="156"/>
    </location>
</feature>
<feature type="compositionally biased region" description="Basic and acidic residues" evidence="1">
    <location>
        <begin position="159"/>
        <end position="169"/>
    </location>
</feature>
<feature type="region of interest" description="Disordered" evidence="1">
    <location>
        <begin position="159"/>
        <end position="209"/>
    </location>
</feature>
<feature type="region of interest" description="Disordered" evidence="1">
    <location>
        <begin position="81"/>
        <end position="129"/>
    </location>
</feature>
<keyword evidence="2" id="KW-0472">Membrane</keyword>
<dbReference type="RefSeq" id="WP_006652329.1">
    <property type="nucleotide sequence ID" value="NZ_AOIM01000014.1"/>
</dbReference>
<dbReference type="Proteomes" id="UP000011519">
    <property type="component" value="Unassembled WGS sequence"/>
</dbReference>
<comment type="caution">
    <text evidence="4">The sequence shown here is derived from an EMBL/GenBank/DDBJ whole genome shotgun (WGS) entry which is preliminary data.</text>
</comment>
<name>M0A654_9EURY</name>
<evidence type="ECO:0000313" key="4">
    <source>
        <dbReference type="EMBL" id="ELY93382.1"/>
    </source>
</evidence>
<dbReference type="InterPro" id="IPR018649">
    <property type="entry name" value="SHOCT"/>
</dbReference>
<feature type="transmembrane region" description="Helical" evidence="2">
    <location>
        <begin position="12"/>
        <end position="31"/>
    </location>
</feature>
<feature type="compositionally biased region" description="Basic and acidic residues" evidence="1">
    <location>
        <begin position="176"/>
        <end position="209"/>
    </location>
</feature>
<feature type="transmembrane region" description="Helical" evidence="2">
    <location>
        <begin position="37"/>
        <end position="57"/>
    </location>
</feature>
<dbReference type="Pfam" id="PF09851">
    <property type="entry name" value="SHOCT"/>
    <property type="match status" value="1"/>
</dbReference>
<dbReference type="EMBL" id="AOIM01000014">
    <property type="protein sequence ID" value="ELY93382.1"/>
    <property type="molecule type" value="Genomic_DNA"/>
</dbReference>
<sequence>MSDDAATRFRENATEITVMVVTGLWLALLFLPVGSSIWLPVLLFGYIVVIPLVAILYGDEDDRETWWDDWWGDDSWEDWWGSNESESESESGNKSKNTNTNTKTNTNSRDESLATSREPNQTGDPTPGAALETLRQRYAAGELTDDQFEAKLERLLETETIESADRWQREPSVADSRVDERNRPETEGKRGGREGEGSYGGREPERDRN</sequence>
<proteinExistence type="predicted"/>
<dbReference type="PATRIC" id="fig|1227493.4.peg.1058"/>
<keyword evidence="2" id="KW-1133">Transmembrane helix</keyword>
<evidence type="ECO:0000256" key="1">
    <source>
        <dbReference type="SAM" id="MobiDB-lite"/>
    </source>
</evidence>
<protein>
    <recommendedName>
        <fullName evidence="3">SHOCT domain-containing protein</fullName>
    </recommendedName>
</protein>
<dbReference type="STRING" id="1227493.C483_05433"/>
<dbReference type="OrthoDB" id="178074at2157"/>